<dbReference type="PROSITE" id="PS50093">
    <property type="entry name" value="PKD"/>
    <property type="match status" value="1"/>
</dbReference>
<dbReference type="Gene3D" id="2.60.40.10">
    <property type="entry name" value="Immunoglobulins"/>
    <property type="match status" value="1"/>
</dbReference>
<evidence type="ECO:0000256" key="1">
    <source>
        <dbReference type="SAM" id="MobiDB-lite"/>
    </source>
</evidence>
<evidence type="ECO:0000313" key="3">
    <source>
        <dbReference type="EMBL" id="MFC0678711.1"/>
    </source>
</evidence>
<accession>A0ABV6RNZ4</accession>
<proteinExistence type="predicted"/>
<keyword evidence="4" id="KW-1185">Reference proteome</keyword>
<dbReference type="RefSeq" id="WP_386668795.1">
    <property type="nucleotide sequence ID" value="NZ_JBHLTG010000002.1"/>
</dbReference>
<dbReference type="Proteomes" id="UP001589896">
    <property type="component" value="Unassembled WGS sequence"/>
</dbReference>
<comment type="caution">
    <text evidence="3">The sequence shown here is derived from an EMBL/GenBank/DDBJ whole genome shotgun (WGS) entry which is preliminary data.</text>
</comment>
<dbReference type="InterPro" id="IPR035986">
    <property type="entry name" value="PKD_dom_sf"/>
</dbReference>
<evidence type="ECO:0000259" key="2">
    <source>
        <dbReference type="PROSITE" id="PS50093"/>
    </source>
</evidence>
<dbReference type="CDD" id="cd00146">
    <property type="entry name" value="PKD"/>
    <property type="match status" value="1"/>
</dbReference>
<protein>
    <submittedName>
        <fullName evidence="3">PKD domain-containing protein</fullName>
    </submittedName>
</protein>
<reference evidence="3 4" key="1">
    <citation type="submission" date="2024-09" db="EMBL/GenBank/DDBJ databases">
        <authorList>
            <person name="Sun Q."/>
            <person name="Mori K."/>
        </authorList>
    </citation>
    <scope>NUCLEOTIDE SEQUENCE [LARGE SCALE GENOMIC DNA]</scope>
    <source>
        <strain evidence="3 4">KCTC 23076</strain>
    </source>
</reference>
<name>A0ABV6RNZ4_9GAMM</name>
<dbReference type="InterPro" id="IPR013783">
    <property type="entry name" value="Ig-like_fold"/>
</dbReference>
<dbReference type="Pfam" id="PF00801">
    <property type="entry name" value="PKD"/>
    <property type="match status" value="1"/>
</dbReference>
<dbReference type="InterPro" id="IPR000601">
    <property type="entry name" value="PKD_dom"/>
</dbReference>
<feature type="region of interest" description="Disordered" evidence="1">
    <location>
        <begin position="1"/>
        <end position="26"/>
    </location>
</feature>
<sequence>MDLLPTPGPGANGEAVGPPLEPAEPVEPPLRWDWTVEGAPEVTLTDLASFVPTAGVSVGEPAGWGIVGLETNFYAETGVQELEGELLGIPATVRFTPVAWHWSYGDGTRAVTSTAGGPWGSADEFEPTPTSHRYSSTGTYAVGLTVEFGAEYRFGPLPWRTVDGTVVADAPPLSVRIGTADTLLVERGCEAASGPGC</sequence>
<dbReference type="EMBL" id="JBHLTG010000002">
    <property type="protein sequence ID" value="MFC0678711.1"/>
    <property type="molecule type" value="Genomic_DNA"/>
</dbReference>
<organism evidence="3 4">
    <name type="scientific">Lysobacter korlensis</name>
    <dbReference type="NCBI Taxonomy" id="553636"/>
    <lineage>
        <taxon>Bacteria</taxon>
        <taxon>Pseudomonadati</taxon>
        <taxon>Pseudomonadota</taxon>
        <taxon>Gammaproteobacteria</taxon>
        <taxon>Lysobacterales</taxon>
        <taxon>Lysobacteraceae</taxon>
        <taxon>Lysobacter</taxon>
    </lineage>
</organism>
<dbReference type="SUPFAM" id="SSF49299">
    <property type="entry name" value="PKD domain"/>
    <property type="match status" value="1"/>
</dbReference>
<feature type="domain" description="PKD" evidence="2">
    <location>
        <begin position="96"/>
        <end position="146"/>
    </location>
</feature>
<evidence type="ECO:0000313" key="4">
    <source>
        <dbReference type="Proteomes" id="UP001589896"/>
    </source>
</evidence>
<gene>
    <name evidence="3" type="ORF">ACFFGH_12755</name>
</gene>